<reference evidence="1 2" key="1">
    <citation type="journal article" date="2019" name="Mol. Biol. Evol.">
        <title>Blast fungal genomes show frequent chromosomal changes, gene gains and losses, and effector gene turnover.</title>
        <authorList>
            <person name="Gomez Luciano L.B."/>
            <person name="Jason Tsai I."/>
            <person name="Chuma I."/>
            <person name="Tosa Y."/>
            <person name="Chen Y.H."/>
            <person name="Li J.Y."/>
            <person name="Li M.Y."/>
            <person name="Jade Lu M.Y."/>
            <person name="Nakayashiki H."/>
            <person name="Li W.H."/>
        </authorList>
    </citation>
    <scope>NUCLEOTIDE SEQUENCE [LARGE SCALE GENOMIC DNA]</scope>
    <source>
        <strain evidence="1">MZ5-1-6</strain>
    </source>
</reference>
<dbReference type="AlphaFoldDB" id="A0A4P7NSM2"/>
<protein>
    <submittedName>
        <fullName evidence="1">Uncharacterized protein</fullName>
    </submittedName>
</protein>
<name>A0A4P7NSM2_PYROR</name>
<sequence>MLALSVFGLVASALIGTVAAAPVDSAAPAVEMEASLARREVVRFQGCDANNYGTCTTFLPEENRCSSLLGLVRKLSSVKVLTPNFQCFIWDKADCTGNRGGPIRIDNPHPNLGDYNWNDKAVAFACYRL</sequence>
<gene>
    <name evidence="1" type="ORF">PoMZ_12425</name>
</gene>
<dbReference type="EMBL" id="CP034210">
    <property type="protein sequence ID" value="QBZ65464.1"/>
    <property type="molecule type" value="Genomic_DNA"/>
</dbReference>
<evidence type="ECO:0000313" key="1">
    <source>
        <dbReference type="EMBL" id="QBZ65464.1"/>
    </source>
</evidence>
<proteinExistence type="predicted"/>
<organism evidence="1 2">
    <name type="scientific">Pyricularia oryzae</name>
    <name type="common">Rice blast fungus</name>
    <name type="synonym">Magnaporthe oryzae</name>
    <dbReference type="NCBI Taxonomy" id="318829"/>
    <lineage>
        <taxon>Eukaryota</taxon>
        <taxon>Fungi</taxon>
        <taxon>Dikarya</taxon>
        <taxon>Ascomycota</taxon>
        <taxon>Pezizomycotina</taxon>
        <taxon>Sordariomycetes</taxon>
        <taxon>Sordariomycetidae</taxon>
        <taxon>Magnaporthales</taxon>
        <taxon>Pyriculariaceae</taxon>
        <taxon>Pyricularia</taxon>
    </lineage>
</organism>
<dbReference type="Proteomes" id="UP000294847">
    <property type="component" value="Chromosome 7"/>
</dbReference>
<evidence type="ECO:0000313" key="2">
    <source>
        <dbReference type="Proteomes" id="UP000294847"/>
    </source>
</evidence>
<dbReference type="Gene3D" id="2.60.20.10">
    <property type="entry name" value="Crystallins"/>
    <property type="match status" value="1"/>
</dbReference>
<accession>A0A4P7NSM2</accession>